<geneLocation type="plasmid" evidence="1">
    <name>PP4</name>
</geneLocation>
<name>A0A2K4X491_PSESX</name>
<accession>A0A2K4X491</accession>
<reference evidence="1 2" key="1">
    <citation type="submission" date="2017-11" db="EMBL/GenBank/DDBJ databases">
        <authorList>
            <person name="Han C.G."/>
        </authorList>
    </citation>
    <scope>NUCLEOTIDE SEQUENCE [LARGE SCALE GENOMIC DNA]</scope>
    <source>
        <strain evidence="1">CFBP3840</strain>
        <plasmid evidence="2">Plasmid pp4</plasmid>
    </source>
</reference>
<proteinExistence type="predicted"/>
<sequence length="161" mass="17900">MTNLSETLRTTARKWRNANQDHRGGVVLIWQGAVYGWKDSLRDASDESPGVYAVNETDHIFIAEGGDEYNGAKCWVATTACVYKTLGSRLSVILNPHYLTLSGMSGPHYLILSRQLPTLTDFIRVPDPHYLRLSASHNASASTRHLCLVPLQVRSCRSNSN</sequence>
<evidence type="ECO:0000313" key="1">
    <source>
        <dbReference type="EMBL" id="SOS43114.1"/>
    </source>
</evidence>
<keyword evidence="1" id="KW-0614">Plasmid</keyword>
<protein>
    <recommendedName>
        <fullName evidence="3">Antirestriction protein ArdR</fullName>
    </recommendedName>
</protein>
<dbReference type="AlphaFoldDB" id="A0A2K4X491"/>
<evidence type="ECO:0000313" key="2">
    <source>
        <dbReference type="Proteomes" id="UP000238095"/>
    </source>
</evidence>
<evidence type="ECO:0008006" key="3">
    <source>
        <dbReference type="Google" id="ProtNLM"/>
    </source>
</evidence>
<organism evidence="1 2">
    <name type="scientific">Pseudomonas syringae</name>
    <dbReference type="NCBI Taxonomy" id="317"/>
    <lineage>
        <taxon>Bacteria</taxon>
        <taxon>Pseudomonadati</taxon>
        <taxon>Pseudomonadota</taxon>
        <taxon>Gammaproteobacteria</taxon>
        <taxon>Pseudomonadales</taxon>
        <taxon>Pseudomonadaceae</taxon>
        <taxon>Pseudomonas</taxon>
    </lineage>
</organism>
<gene>
    <name evidence="1" type="ORF">CFBP3840_P400086</name>
</gene>
<dbReference type="Proteomes" id="UP000238095">
    <property type="component" value="Plasmid PP4"/>
</dbReference>
<dbReference type="EMBL" id="LT963413">
    <property type="protein sequence ID" value="SOS43114.1"/>
    <property type="molecule type" value="Genomic_DNA"/>
</dbReference>